<dbReference type="Pfam" id="PF12697">
    <property type="entry name" value="Abhydrolase_6"/>
    <property type="match status" value="1"/>
</dbReference>
<evidence type="ECO:0000313" key="2">
    <source>
        <dbReference type="EMBL" id="MBD2858363.1"/>
    </source>
</evidence>
<reference evidence="2" key="1">
    <citation type="submission" date="2020-09" db="EMBL/GenBank/DDBJ databases">
        <authorList>
            <person name="Yoon J.-W."/>
        </authorList>
    </citation>
    <scope>NUCLEOTIDE SEQUENCE</scope>
    <source>
        <strain evidence="2">KMU-158</strain>
    </source>
</reference>
<dbReference type="Gene3D" id="3.40.50.1820">
    <property type="entry name" value="alpha/beta hydrolase"/>
    <property type="match status" value="1"/>
</dbReference>
<dbReference type="InterPro" id="IPR000073">
    <property type="entry name" value="AB_hydrolase_1"/>
</dbReference>
<keyword evidence="3" id="KW-1185">Reference proteome</keyword>
<dbReference type="GO" id="GO:0016787">
    <property type="term" value="F:hydrolase activity"/>
    <property type="evidence" value="ECO:0007669"/>
    <property type="project" value="UniProtKB-KW"/>
</dbReference>
<proteinExistence type="predicted"/>
<organism evidence="2 3">
    <name type="scientific">Spongiibacter pelagi</name>
    <dbReference type="NCBI Taxonomy" id="2760804"/>
    <lineage>
        <taxon>Bacteria</taxon>
        <taxon>Pseudomonadati</taxon>
        <taxon>Pseudomonadota</taxon>
        <taxon>Gammaproteobacteria</taxon>
        <taxon>Cellvibrionales</taxon>
        <taxon>Spongiibacteraceae</taxon>
        <taxon>Spongiibacter</taxon>
    </lineage>
</organism>
<dbReference type="AlphaFoldDB" id="A0A927GVR5"/>
<comment type="caution">
    <text evidence="2">The sequence shown here is derived from an EMBL/GenBank/DDBJ whole genome shotgun (WGS) entry which is preliminary data.</text>
</comment>
<name>A0A927GVR5_9GAMM</name>
<protein>
    <submittedName>
        <fullName evidence="2">Alpha/beta hydrolase</fullName>
    </submittedName>
</protein>
<dbReference type="PANTHER" id="PTHR43433">
    <property type="entry name" value="HYDROLASE, ALPHA/BETA FOLD FAMILY PROTEIN"/>
    <property type="match status" value="1"/>
</dbReference>
<evidence type="ECO:0000259" key="1">
    <source>
        <dbReference type="Pfam" id="PF12697"/>
    </source>
</evidence>
<keyword evidence="2" id="KW-0378">Hydrolase</keyword>
<dbReference type="EMBL" id="JACXLD010000002">
    <property type="protein sequence ID" value="MBD2858363.1"/>
    <property type="molecule type" value="Genomic_DNA"/>
</dbReference>
<dbReference type="RefSeq" id="WP_190763123.1">
    <property type="nucleotide sequence ID" value="NZ_JACXLD010000002.1"/>
</dbReference>
<gene>
    <name evidence="2" type="ORF">IB286_05015</name>
</gene>
<evidence type="ECO:0000313" key="3">
    <source>
        <dbReference type="Proteomes" id="UP000610558"/>
    </source>
</evidence>
<dbReference type="InterPro" id="IPR029058">
    <property type="entry name" value="AB_hydrolase_fold"/>
</dbReference>
<dbReference type="InterPro" id="IPR050471">
    <property type="entry name" value="AB_hydrolase"/>
</dbReference>
<accession>A0A927GVR5</accession>
<dbReference type="Proteomes" id="UP000610558">
    <property type="component" value="Unassembled WGS sequence"/>
</dbReference>
<feature type="domain" description="AB hydrolase-1" evidence="1">
    <location>
        <begin position="8"/>
        <end position="235"/>
    </location>
</feature>
<dbReference type="SUPFAM" id="SSF53474">
    <property type="entry name" value="alpha/beta-Hydrolases"/>
    <property type="match status" value="1"/>
</dbReference>
<dbReference type="PANTHER" id="PTHR43433:SF5">
    <property type="entry name" value="AB HYDROLASE-1 DOMAIN-CONTAINING PROTEIN"/>
    <property type="match status" value="1"/>
</dbReference>
<sequence length="249" mass="28010">MSLPVTWLFLRGLSREHAHWGDFPERCKQELGWNCIHLDLAGFGSENHRSSPLSIPSIRADLQTRLNTAPHEKIGIIALSLGGMVALDWLATEPERFSHSILINSSTADCPPLHRLRLSNLSPMLRSLGSRSVKVQERNILNMVSNQSDTSEALEHWCQIRQQRPVLKSNVLRQLAAAAHFRSPAKRLIANPPLFIASKADRMVSWRCSERLAKKYRSALLLHESAGHDLPLDDSGWLIEQLKENLGSL</sequence>